<keyword evidence="4 8" id="KW-0133">Cell shape</keyword>
<dbReference type="Gene3D" id="2.40.440.10">
    <property type="entry name" value="L,D-transpeptidase catalytic domain-like"/>
    <property type="match status" value="1"/>
</dbReference>
<dbReference type="InterPro" id="IPR038063">
    <property type="entry name" value="Transpep_catalytic_dom"/>
</dbReference>
<reference evidence="12" key="1">
    <citation type="journal article" date="2021" name="PeerJ">
        <title>Extensive microbial diversity within the chicken gut microbiome revealed by metagenomics and culture.</title>
        <authorList>
            <person name="Gilroy R."/>
            <person name="Ravi A."/>
            <person name="Getino M."/>
            <person name="Pursley I."/>
            <person name="Horton D.L."/>
            <person name="Alikhan N.F."/>
            <person name="Baker D."/>
            <person name="Gharbi K."/>
            <person name="Hall N."/>
            <person name="Watson M."/>
            <person name="Adriaenssens E.M."/>
            <person name="Foster-Nyarko E."/>
            <person name="Jarju S."/>
            <person name="Secka A."/>
            <person name="Antonio M."/>
            <person name="Oren A."/>
            <person name="Chaudhuri R.R."/>
            <person name="La Ragione R."/>
            <person name="Hildebrand F."/>
            <person name="Pallen M.J."/>
        </authorList>
    </citation>
    <scope>NUCLEOTIDE SEQUENCE</scope>
    <source>
        <strain evidence="12">ChiGjej4B4-12881</strain>
    </source>
</reference>
<feature type="compositionally biased region" description="Polar residues" evidence="9">
    <location>
        <begin position="120"/>
        <end position="129"/>
    </location>
</feature>
<feature type="active site" description="Nucleophile" evidence="8">
    <location>
        <position position="455"/>
    </location>
</feature>
<dbReference type="SUPFAM" id="SSF69360">
    <property type="entry name" value="Cell wall binding repeat"/>
    <property type="match status" value="1"/>
</dbReference>
<evidence type="ECO:0000256" key="7">
    <source>
        <dbReference type="PROSITE-ProRule" id="PRU00591"/>
    </source>
</evidence>
<dbReference type="InterPro" id="IPR018337">
    <property type="entry name" value="Cell_wall/Cho-bd_repeat"/>
</dbReference>
<keyword evidence="10" id="KW-0732">Signal</keyword>
<dbReference type="GO" id="GO:0005576">
    <property type="term" value="C:extracellular region"/>
    <property type="evidence" value="ECO:0007669"/>
    <property type="project" value="TreeGrafter"/>
</dbReference>
<dbReference type="SUPFAM" id="SSF141523">
    <property type="entry name" value="L,D-transpeptidase catalytic domain-like"/>
    <property type="match status" value="1"/>
</dbReference>
<dbReference type="EMBL" id="DXEU01000064">
    <property type="protein sequence ID" value="HIX51896.1"/>
    <property type="molecule type" value="Genomic_DNA"/>
</dbReference>
<dbReference type="GO" id="GO:0018104">
    <property type="term" value="P:peptidoglycan-protein cross-linking"/>
    <property type="evidence" value="ECO:0007669"/>
    <property type="project" value="TreeGrafter"/>
</dbReference>
<evidence type="ECO:0000256" key="9">
    <source>
        <dbReference type="SAM" id="MobiDB-lite"/>
    </source>
</evidence>
<reference evidence="12" key="2">
    <citation type="submission" date="2021-04" db="EMBL/GenBank/DDBJ databases">
        <authorList>
            <person name="Gilroy R."/>
        </authorList>
    </citation>
    <scope>NUCLEOTIDE SEQUENCE</scope>
    <source>
        <strain evidence="12">ChiGjej4B4-12881</strain>
    </source>
</reference>
<feature type="repeat" description="Cell wall-binding" evidence="7">
    <location>
        <begin position="320"/>
        <end position="339"/>
    </location>
</feature>
<evidence type="ECO:0000256" key="1">
    <source>
        <dbReference type="ARBA" id="ARBA00004752"/>
    </source>
</evidence>
<dbReference type="CDD" id="cd16913">
    <property type="entry name" value="YkuD_like"/>
    <property type="match status" value="1"/>
</dbReference>
<gene>
    <name evidence="12" type="ORF">IAA28_03705</name>
</gene>
<dbReference type="AlphaFoldDB" id="A0A9D2AWP1"/>
<evidence type="ECO:0000256" key="6">
    <source>
        <dbReference type="ARBA" id="ARBA00023316"/>
    </source>
</evidence>
<evidence type="ECO:0000259" key="11">
    <source>
        <dbReference type="PROSITE" id="PS52029"/>
    </source>
</evidence>
<keyword evidence="3" id="KW-0677">Repeat</keyword>
<feature type="region of interest" description="Disordered" evidence="9">
    <location>
        <begin position="33"/>
        <end position="129"/>
    </location>
</feature>
<organism evidence="12 13">
    <name type="scientific">Candidatus Lachnoclostridium stercoripullorum</name>
    <dbReference type="NCBI Taxonomy" id="2838635"/>
    <lineage>
        <taxon>Bacteria</taxon>
        <taxon>Bacillati</taxon>
        <taxon>Bacillota</taxon>
        <taxon>Clostridia</taxon>
        <taxon>Lachnospirales</taxon>
        <taxon>Lachnospiraceae</taxon>
    </lineage>
</organism>
<dbReference type="Gene3D" id="2.10.270.10">
    <property type="entry name" value="Cholin Binding"/>
    <property type="match status" value="1"/>
</dbReference>
<dbReference type="PROSITE" id="PS51170">
    <property type="entry name" value="CW"/>
    <property type="match status" value="1"/>
</dbReference>
<feature type="signal peptide" evidence="10">
    <location>
        <begin position="1"/>
        <end position="27"/>
    </location>
</feature>
<protein>
    <submittedName>
        <fullName evidence="12">L,D-transpeptidase family protein</fullName>
    </submittedName>
</protein>
<dbReference type="Pfam" id="PF03734">
    <property type="entry name" value="YkuD"/>
    <property type="match status" value="1"/>
</dbReference>
<accession>A0A9D2AWP1</accession>
<feature type="chain" id="PRO_5038386851" evidence="10">
    <location>
        <begin position="28"/>
        <end position="515"/>
    </location>
</feature>
<keyword evidence="5 8" id="KW-0573">Peptidoglycan synthesis</keyword>
<dbReference type="GO" id="GO:0071555">
    <property type="term" value="P:cell wall organization"/>
    <property type="evidence" value="ECO:0007669"/>
    <property type="project" value="UniProtKB-UniRule"/>
</dbReference>
<evidence type="ECO:0000256" key="4">
    <source>
        <dbReference type="ARBA" id="ARBA00022960"/>
    </source>
</evidence>
<dbReference type="Proteomes" id="UP000886780">
    <property type="component" value="Unassembled WGS sequence"/>
</dbReference>
<sequence>MRKTIRHMALLALTAALLTGQAAPAFADDNYGPGMFIDNPQPETNTDTAADPATDSQAADPTQTADPVPGQETAPADGSATTPTAPAGTETAPTETTPAQTDPTQTDPAQGGTSEAIPPSIQTTPTREITESTPCLQFQFLRPDMTWSDPVRTDVTIMPGADGFYSMSVYAINLPGDVLYRTYASQRGWSSWAMNGGHTDWNTEPVEAVQVRLTGVFGNTFDVYYTSTLNDGTQCDWSKNGGTNGSMATGRYITGFRYSLWGANDPNANYVMDNPLVAAAADGITIVDGMPVFSNGTGALFTGWVWNDSDRYYVVDNTPVTGWQYIDGYKYFFEADGKLVQDLEPYLQSKGPFQIRINKQMNCTTVYIQDGGNGYIIPYKTFLCSTGDDTPLGTFQTPVKYRWRLMNTDEYCQYCTRLGEGLSILLHSVIYERPDVYTLKPSTYNWLGATKSHGCIRFTTRDAKWIYDNCPLGTAITVYESATPGPFDRPAIQQMIPDTQTYDPTDVNVPENGLQ</sequence>
<feature type="compositionally biased region" description="Low complexity" evidence="9">
    <location>
        <begin position="73"/>
        <end position="111"/>
    </location>
</feature>
<comment type="caution">
    <text evidence="12">The sequence shown here is derived from an EMBL/GenBank/DDBJ whole genome shotgun (WGS) entry which is preliminary data.</text>
</comment>
<dbReference type="InterPro" id="IPR005490">
    <property type="entry name" value="LD_TPept_cat_dom"/>
</dbReference>
<evidence type="ECO:0000256" key="2">
    <source>
        <dbReference type="ARBA" id="ARBA00022679"/>
    </source>
</evidence>
<dbReference type="PANTHER" id="PTHR30582:SF2">
    <property type="entry name" value="L,D-TRANSPEPTIDASE YCIB-RELATED"/>
    <property type="match status" value="1"/>
</dbReference>
<keyword evidence="2" id="KW-0808">Transferase</keyword>
<evidence type="ECO:0000313" key="12">
    <source>
        <dbReference type="EMBL" id="HIX51896.1"/>
    </source>
</evidence>
<dbReference type="PANTHER" id="PTHR30582">
    <property type="entry name" value="L,D-TRANSPEPTIDASE"/>
    <property type="match status" value="1"/>
</dbReference>
<dbReference type="GO" id="GO:0071972">
    <property type="term" value="F:peptidoglycan L,D-transpeptidase activity"/>
    <property type="evidence" value="ECO:0007669"/>
    <property type="project" value="TreeGrafter"/>
</dbReference>
<evidence type="ECO:0000256" key="10">
    <source>
        <dbReference type="SAM" id="SignalP"/>
    </source>
</evidence>
<dbReference type="GO" id="GO:0008360">
    <property type="term" value="P:regulation of cell shape"/>
    <property type="evidence" value="ECO:0007669"/>
    <property type="project" value="UniProtKB-UniRule"/>
</dbReference>
<dbReference type="InterPro" id="IPR050979">
    <property type="entry name" value="LD-transpeptidase"/>
</dbReference>
<dbReference type="GO" id="GO:0016740">
    <property type="term" value="F:transferase activity"/>
    <property type="evidence" value="ECO:0007669"/>
    <property type="project" value="UniProtKB-KW"/>
</dbReference>
<evidence type="ECO:0000313" key="13">
    <source>
        <dbReference type="Proteomes" id="UP000886780"/>
    </source>
</evidence>
<evidence type="ECO:0000256" key="8">
    <source>
        <dbReference type="PROSITE-ProRule" id="PRU01373"/>
    </source>
</evidence>
<proteinExistence type="predicted"/>
<feature type="active site" description="Proton donor/acceptor" evidence="8">
    <location>
        <position position="427"/>
    </location>
</feature>
<keyword evidence="6 8" id="KW-0961">Cell wall biogenesis/degradation</keyword>
<feature type="compositionally biased region" description="Low complexity" evidence="9">
    <location>
        <begin position="44"/>
        <end position="62"/>
    </location>
</feature>
<name>A0A9D2AWP1_9FIRM</name>
<evidence type="ECO:0000256" key="5">
    <source>
        <dbReference type="ARBA" id="ARBA00022984"/>
    </source>
</evidence>
<dbReference type="PROSITE" id="PS52029">
    <property type="entry name" value="LD_TPASE"/>
    <property type="match status" value="1"/>
</dbReference>
<comment type="pathway">
    <text evidence="1 8">Cell wall biogenesis; peptidoglycan biosynthesis.</text>
</comment>
<feature type="domain" description="L,D-TPase catalytic" evidence="11">
    <location>
        <begin position="353"/>
        <end position="479"/>
    </location>
</feature>
<evidence type="ECO:0000256" key="3">
    <source>
        <dbReference type="ARBA" id="ARBA00022737"/>
    </source>
</evidence>